<keyword evidence="2" id="KW-0349">Heme</keyword>
<comment type="caution">
    <text evidence="6">The sequence shown here is derived from an EMBL/GenBank/DDBJ whole genome shotgun (WGS) entry which is preliminary data.</text>
</comment>
<dbReference type="GeneID" id="89923941"/>
<dbReference type="EMBL" id="JAVRRT010000003">
    <property type="protein sequence ID" value="KAK5173913.1"/>
    <property type="molecule type" value="Genomic_DNA"/>
</dbReference>
<reference evidence="6 7" key="1">
    <citation type="submission" date="2023-08" db="EMBL/GenBank/DDBJ databases">
        <title>Black Yeasts Isolated from many extreme environments.</title>
        <authorList>
            <person name="Coleine C."/>
            <person name="Stajich J.E."/>
            <person name="Selbmann L."/>
        </authorList>
    </citation>
    <scope>NUCLEOTIDE SEQUENCE [LARGE SCALE GENOMIC DNA]</scope>
    <source>
        <strain evidence="6 7">CCFEE 5935</strain>
    </source>
</reference>
<accession>A0AAV9PK97</accession>
<evidence type="ECO:0000313" key="7">
    <source>
        <dbReference type="Proteomes" id="UP001337655"/>
    </source>
</evidence>
<evidence type="ECO:0000256" key="5">
    <source>
        <dbReference type="ARBA" id="ARBA00023239"/>
    </source>
</evidence>
<keyword evidence="4" id="KW-0408">Iron</keyword>
<comment type="cofactor">
    <cofactor evidence="1">
        <name>heme b</name>
        <dbReference type="ChEBI" id="CHEBI:60344"/>
    </cofactor>
</comment>
<evidence type="ECO:0000313" key="6">
    <source>
        <dbReference type="EMBL" id="KAK5173913.1"/>
    </source>
</evidence>
<keyword evidence="5" id="KW-0456">Lyase</keyword>
<sequence>MAIQEDDRRYPLKRPKGHKVPVPRWTLQMPDGITDTYTFYIGVQSHSKNTNAASRAERSIQQWLDHPNDRPTAVDTFRVTNGFDIIDSKVWVAYWTDAERFSSKIQSLNLKQIWDDLGDEKSSTGLWTEHFVTPIDRLETNYASLLHQPGISQVPGSEFPEHNLTAYWGAGRDRLPASATDLFQPPDETTGPREVPKGIGEHLTGTNYDNMCHIRSGQWWEQCDDVEREAYEGEDGLQRKLMNGMQYLWDNPAETGTIGLRLLQNLDDKGKPGSSEMEGRES</sequence>
<dbReference type="GO" id="GO:0046872">
    <property type="term" value="F:metal ion binding"/>
    <property type="evidence" value="ECO:0007669"/>
    <property type="project" value="UniProtKB-KW"/>
</dbReference>
<name>A0AAV9PK97_9PEZI</name>
<protein>
    <submittedName>
        <fullName evidence="6">Uncharacterized protein</fullName>
    </submittedName>
</protein>
<keyword evidence="3" id="KW-0479">Metal-binding</keyword>
<dbReference type="GO" id="GO:0016829">
    <property type="term" value="F:lyase activity"/>
    <property type="evidence" value="ECO:0007669"/>
    <property type="project" value="UniProtKB-KW"/>
</dbReference>
<dbReference type="Proteomes" id="UP001337655">
    <property type="component" value="Unassembled WGS sequence"/>
</dbReference>
<dbReference type="Pfam" id="PF13816">
    <property type="entry name" value="Dehydratase_hem"/>
    <property type="match status" value="1"/>
</dbReference>
<dbReference type="AlphaFoldDB" id="A0AAV9PK97"/>
<evidence type="ECO:0000256" key="3">
    <source>
        <dbReference type="ARBA" id="ARBA00022723"/>
    </source>
</evidence>
<evidence type="ECO:0000256" key="1">
    <source>
        <dbReference type="ARBA" id="ARBA00001970"/>
    </source>
</evidence>
<proteinExistence type="predicted"/>
<keyword evidence="7" id="KW-1185">Reference proteome</keyword>
<evidence type="ECO:0000256" key="4">
    <source>
        <dbReference type="ARBA" id="ARBA00023004"/>
    </source>
</evidence>
<dbReference type="InterPro" id="IPR025702">
    <property type="entry name" value="OXD"/>
</dbReference>
<evidence type="ECO:0000256" key="2">
    <source>
        <dbReference type="ARBA" id="ARBA00022617"/>
    </source>
</evidence>
<dbReference type="RefSeq" id="XP_064662608.1">
    <property type="nucleotide sequence ID" value="XM_064799853.1"/>
</dbReference>
<organism evidence="6 7">
    <name type="scientific">Saxophila tyrrhenica</name>
    <dbReference type="NCBI Taxonomy" id="1690608"/>
    <lineage>
        <taxon>Eukaryota</taxon>
        <taxon>Fungi</taxon>
        <taxon>Dikarya</taxon>
        <taxon>Ascomycota</taxon>
        <taxon>Pezizomycotina</taxon>
        <taxon>Dothideomycetes</taxon>
        <taxon>Dothideomycetidae</taxon>
        <taxon>Mycosphaerellales</taxon>
        <taxon>Extremaceae</taxon>
        <taxon>Saxophila</taxon>
    </lineage>
</organism>
<gene>
    <name evidence="6" type="ORF">LTR77_002594</name>
</gene>